<organism evidence="1 2">
    <name type="scientific">Cinnamomum micranthum f. kanehirae</name>
    <dbReference type="NCBI Taxonomy" id="337451"/>
    <lineage>
        <taxon>Eukaryota</taxon>
        <taxon>Viridiplantae</taxon>
        <taxon>Streptophyta</taxon>
        <taxon>Embryophyta</taxon>
        <taxon>Tracheophyta</taxon>
        <taxon>Spermatophyta</taxon>
        <taxon>Magnoliopsida</taxon>
        <taxon>Magnoliidae</taxon>
        <taxon>Laurales</taxon>
        <taxon>Lauraceae</taxon>
        <taxon>Cinnamomum</taxon>
    </lineage>
</organism>
<dbReference type="Proteomes" id="UP000283530">
    <property type="component" value="Unassembled WGS sequence"/>
</dbReference>
<gene>
    <name evidence="1" type="ORF">CKAN_00249900</name>
</gene>
<dbReference type="OrthoDB" id="448954at2759"/>
<dbReference type="EMBL" id="QPKB01000001">
    <property type="protein sequence ID" value="RWR74181.1"/>
    <property type="molecule type" value="Genomic_DNA"/>
</dbReference>
<dbReference type="AlphaFoldDB" id="A0A3S3M6M4"/>
<evidence type="ECO:0000313" key="2">
    <source>
        <dbReference type="Proteomes" id="UP000283530"/>
    </source>
</evidence>
<keyword evidence="2" id="KW-1185">Reference proteome</keyword>
<sequence>MTTNASQLLINSFHSSPPLRFYLSSAMALPIQSTVTTTAPPLTLLITTTETPFPNQSSSLNGRGQEGSLLTMLMWFGDEIEIFRHWMRPQCISCGNTQGEGLGSFYQCKGKRSSCLNSVLFKKKKQFASLFFRRNKYLAEHIFSAHTGRSFGRSSREPKYKIEFHPLDSPLHPMCKPSIFEPWVLEVSLLEGGE</sequence>
<protein>
    <submittedName>
        <fullName evidence="1">Protein OS-9 isoform X2</fullName>
    </submittedName>
</protein>
<proteinExistence type="predicted"/>
<accession>A0A3S3M6M4</accession>
<name>A0A3S3M6M4_9MAGN</name>
<comment type="caution">
    <text evidence="1">The sequence shown here is derived from an EMBL/GenBank/DDBJ whole genome shotgun (WGS) entry which is preliminary data.</text>
</comment>
<evidence type="ECO:0000313" key="1">
    <source>
        <dbReference type="EMBL" id="RWR74181.1"/>
    </source>
</evidence>
<reference evidence="1 2" key="1">
    <citation type="journal article" date="2019" name="Nat. Plants">
        <title>Stout camphor tree genome fills gaps in understanding of flowering plant genome evolution.</title>
        <authorList>
            <person name="Chaw S.M."/>
            <person name="Liu Y.C."/>
            <person name="Wu Y.W."/>
            <person name="Wang H.Y."/>
            <person name="Lin C.I."/>
            <person name="Wu C.S."/>
            <person name="Ke H.M."/>
            <person name="Chang L.Y."/>
            <person name="Hsu C.Y."/>
            <person name="Yang H.T."/>
            <person name="Sudianto E."/>
            <person name="Hsu M.H."/>
            <person name="Wu K.P."/>
            <person name="Wang L.N."/>
            <person name="Leebens-Mack J.H."/>
            <person name="Tsai I.J."/>
        </authorList>
    </citation>
    <scope>NUCLEOTIDE SEQUENCE [LARGE SCALE GENOMIC DNA]</scope>
    <source>
        <strain evidence="2">cv. Chaw 1501</strain>
        <tissue evidence="1">Young leaves</tissue>
    </source>
</reference>